<gene>
    <name evidence="2" type="ORF">QVO10_05460</name>
</gene>
<reference evidence="2" key="2">
    <citation type="submission" date="2024-05" db="EMBL/GenBank/DDBJ databases">
        <title>Identification and characterization of horizontal gene transfer across gut microbiota members of farm animals based on homology search.</title>
        <authorList>
            <person name="Schwarzerova J."/>
            <person name="Nykrynova M."/>
            <person name="Jureckova K."/>
            <person name="Cejkova D."/>
            <person name="Rychlik I."/>
        </authorList>
    </citation>
    <scope>NUCLEOTIDE SEQUENCE</scope>
    <source>
        <strain evidence="2">84_SSukc20</strain>
    </source>
</reference>
<dbReference type="RefSeq" id="WP_144025106.1">
    <property type="nucleotide sequence ID" value="NZ_JAUEII010000008.1"/>
</dbReference>
<reference evidence="2" key="1">
    <citation type="submission" date="2023-06" db="EMBL/GenBank/DDBJ databases">
        <authorList>
            <person name="Zeman M."/>
            <person name="Kubasova T."/>
            <person name="Jahodarova E."/>
            <person name="Nykrynova M."/>
            <person name="Rychlik I."/>
        </authorList>
    </citation>
    <scope>NUCLEOTIDE SEQUENCE</scope>
    <source>
        <strain evidence="2">84_SSukc20</strain>
    </source>
</reference>
<dbReference type="Proteomes" id="UP001167871">
    <property type="component" value="Unassembled WGS sequence"/>
</dbReference>
<name>A0ABT7X427_9BACE</name>
<evidence type="ECO:0000313" key="3">
    <source>
        <dbReference type="Proteomes" id="UP001167871"/>
    </source>
</evidence>
<keyword evidence="1" id="KW-0732">Signal</keyword>
<proteinExistence type="predicted"/>
<keyword evidence="3" id="KW-1185">Reference proteome</keyword>
<evidence type="ECO:0008006" key="4">
    <source>
        <dbReference type="Google" id="ProtNLM"/>
    </source>
</evidence>
<feature type="signal peptide" evidence="1">
    <location>
        <begin position="1"/>
        <end position="22"/>
    </location>
</feature>
<organism evidence="2 3">
    <name type="scientific">Bacteroides gallinaceum</name>
    <dbReference type="NCBI Taxonomy" id="1462571"/>
    <lineage>
        <taxon>Bacteria</taxon>
        <taxon>Pseudomonadati</taxon>
        <taxon>Bacteroidota</taxon>
        <taxon>Bacteroidia</taxon>
        <taxon>Bacteroidales</taxon>
        <taxon>Bacteroidaceae</taxon>
        <taxon>Bacteroides</taxon>
    </lineage>
</organism>
<comment type="caution">
    <text evidence="2">The sequence shown here is derived from an EMBL/GenBank/DDBJ whole genome shotgun (WGS) entry which is preliminary data.</text>
</comment>
<evidence type="ECO:0000256" key="1">
    <source>
        <dbReference type="SAM" id="SignalP"/>
    </source>
</evidence>
<evidence type="ECO:0000313" key="2">
    <source>
        <dbReference type="EMBL" id="MDN0048836.1"/>
    </source>
</evidence>
<accession>A0ABT7X427</accession>
<dbReference type="EMBL" id="JAUEII010000008">
    <property type="protein sequence ID" value="MDN0048836.1"/>
    <property type="molecule type" value="Genomic_DNA"/>
</dbReference>
<feature type="chain" id="PRO_5046666739" description="Lipoprotein" evidence="1">
    <location>
        <begin position="23"/>
        <end position="174"/>
    </location>
</feature>
<protein>
    <recommendedName>
        <fullName evidence="4">Lipoprotein</fullName>
    </recommendedName>
</protein>
<sequence>MKTRFLLLGAMLLSLCCFTSCNDDENLDGPAPDVIWDIYPFGISIEVTDAEGNDLLNPETENSIANQGIKMIFRDKTYEKDSLVCEVLSRDYLPRFYGLQTFQTKDGRYLLIIGEFYGNRDYNNESIILDWNDGTPKDTITFSHKFWWENQEPESETIVRLNGVETDNPIHIIK</sequence>